<dbReference type="GO" id="GO:0008168">
    <property type="term" value="F:methyltransferase activity"/>
    <property type="evidence" value="ECO:0007669"/>
    <property type="project" value="UniProtKB-KW"/>
</dbReference>
<comment type="caution">
    <text evidence="2">The sequence shown here is derived from an EMBL/GenBank/DDBJ whole genome shotgun (WGS) entry which is preliminary data.</text>
</comment>
<organism evidence="2 3">
    <name type="scientific">Zea mays</name>
    <name type="common">Maize</name>
    <dbReference type="NCBI Taxonomy" id="4577"/>
    <lineage>
        <taxon>Eukaryota</taxon>
        <taxon>Viridiplantae</taxon>
        <taxon>Streptophyta</taxon>
        <taxon>Embryophyta</taxon>
        <taxon>Tracheophyta</taxon>
        <taxon>Spermatophyta</taxon>
        <taxon>Magnoliopsida</taxon>
        <taxon>Liliopsida</taxon>
        <taxon>Poales</taxon>
        <taxon>Poaceae</taxon>
        <taxon>PACMAD clade</taxon>
        <taxon>Panicoideae</taxon>
        <taxon>Andropogonodae</taxon>
        <taxon>Andropogoneae</taxon>
        <taxon>Tripsacinae</taxon>
        <taxon>Zea</taxon>
    </lineage>
</organism>
<evidence type="ECO:0000256" key="1">
    <source>
        <dbReference type="SAM" id="Phobius"/>
    </source>
</evidence>
<dbReference type="Proteomes" id="UP000251960">
    <property type="component" value="Chromosome 8"/>
</dbReference>
<keyword evidence="1" id="KW-1133">Transmembrane helix</keyword>
<dbReference type="EMBL" id="NCVQ01000009">
    <property type="protein sequence ID" value="PWZ11373.1"/>
    <property type="molecule type" value="Genomic_DNA"/>
</dbReference>
<keyword evidence="1" id="KW-0472">Membrane</keyword>
<gene>
    <name evidence="2" type="primary">Os02g0755200_1</name>
    <name evidence="2" type="ORF">Zm00014a_012726</name>
</gene>
<dbReference type="AlphaFoldDB" id="A0A3L6DTE1"/>
<evidence type="ECO:0000313" key="2">
    <source>
        <dbReference type="EMBL" id="PWZ11373.1"/>
    </source>
</evidence>
<dbReference type="GO" id="GO:0032259">
    <property type="term" value="P:methylation"/>
    <property type="evidence" value="ECO:0007669"/>
    <property type="project" value="UniProtKB-KW"/>
</dbReference>
<proteinExistence type="predicted"/>
<accession>A0A3L6DTE1</accession>
<protein>
    <submittedName>
        <fullName evidence="2">Lysine-specific histone demethylase 1 1</fullName>
    </submittedName>
</protein>
<feature type="transmembrane region" description="Helical" evidence="1">
    <location>
        <begin position="243"/>
        <end position="260"/>
    </location>
</feature>
<name>A0A3L6DTE1_MAIZE</name>
<keyword evidence="2" id="KW-0489">Methyltransferase</keyword>
<evidence type="ECO:0000313" key="3">
    <source>
        <dbReference type="Proteomes" id="UP000251960"/>
    </source>
</evidence>
<keyword evidence="2" id="KW-0808">Transferase</keyword>
<keyword evidence="1" id="KW-0812">Transmembrane</keyword>
<feature type="transmembrane region" description="Helical" evidence="1">
    <location>
        <begin position="218"/>
        <end position="237"/>
    </location>
</feature>
<reference evidence="2 3" key="1">
    <citation type="journal article" date="2018" name="Nat. Genet.">
        <title>Extensive intraspecific gene order and gene structural variations between Mo17 and other maize genomes.</title>
        <authorList>
            <person name="Sun S."/>
            <person name="Zhou Y."/>
            <person name="Chen J."/>
            <person name="Shi J."/>
            <person name="Zhao H."/>
            <person name="Zhao H."/>
            <person name="Song W."/>
            <person name="Zhang M."/>
            <person name="Cui Y."/>
            <person name="Dong X."/>
            <person name="Liu H."/>
            <person name="Ma X."/>
            <person name="Jiao Y."/>
            <person name="Wang B."/>
            <person name="Wei X."/>
            <person name="Stein J.C."/>
            <person name="Glaubitz J.C."/>
            <person name="Lu F."/>
            <person name="Yu G."/>
            <person name="Liang C."/>
            <person name="Fengler K."/>
            <person name="Li B."/>
            <person name="Rafalski A."/>
            <person name="Schnable P.S."/>
            <person name="Ware D.H."/>
            <person name="Buckler E.S."/>
            <person name="Lai J."/>
        </authorList>
    </citation>
    <scope>NUCLEOTIDE SEQUENCE [LARGE SCALE GENOMIC DNA]</scope>
    <source>
        <strain evidence="3">cv. Missouri 17</strain>
        <tissue evidence="2">Seedling</tissue>
    </source>
</reference>
<sequence>MQKKQPQDYVSVDIADNKSLPHLPHGVSQNNEQYEVEQSPQIICERGSTHPGQYGEDTSLSLIDIDMGVSFQNLLIQRNHLDFSSPINVTFEAYAEKFDPSSGSFAQRKSKLLKENVNRQPEQPDYYVVCNHIVVLWCSSPCTNADEYRNILVAADFGDSVFNQFLDKVCWLRQVVVDGVPHGVEVTLSMALAAFRAARGVAAKNEAKLFLDWHLANLVYAIAASLTDLSMALRDLYDPYEETTAIFLVAVLILFVHLLMES</sequence>
<dbReference type="ExpressionAtlas" id="A0A3L6DTE1">
    <property type="expression patterns" value="baseline"/>
</dbReference>